<dbReference type="InterPro" id="IPR032828">
    <property type="entry name" value="PolyA_RNA-bd"/>
</dbReference>
<dbReference type="PANTHER" id="PTHR46173:SF1">
    <property type="entry name" value="CCA TRNA NUCLEOTIDYLTRANSFERASE 1, MITOCHONDRIAL"/>
    <property type="match status" value="1"/>
</dbReference>
<dbReference type="Pfam" id="PF01743">
    <property type="entry name" value="PolyA_pol"/>
    <property type="match status" value="1"/>
</dbReference>
<dbReference type="GO" id="GO:0000166">
    <property type="term" value="F:nucleotide binding"/>
    <property type="evidence" value="ECO:0007669"/>
    <property type="project" value="UniProtKB-KW"/>
</dbReference>
<sequence>MTKIDAPFVAEAGKVMAMLTEAGHQAWFVGGCVRNALLGAPVSDIDITTDARPDDVMTLAKSAGLKALPTGIDHGTVTVIDAGKPYEITTFRRDVDTDGRHATVQFSDTIAEDAARRDFTMNALYAGPDGTVADPLGGLADLQARHVRFIGDAEARIAEDYLRILRFFRFTAIYGNPDDGIDAEGLAACASGLDGLEHVSAERIGAEMRKLLGARDPAPSMASMRSCGALLRILPGAGTGLLTVLIHVERTAALAPDWLRRLAALGVDDATDALRLSRAESRQFEILRNGLQGTETPGELGYRRGGKLAVDILALRAAASERTLVHTVVAEALAGAEKSCPVTAKDLMPTLSGKALGDRLKQVESRWIASGFTLTKEALLK</sequence>
<dbReference type="PROSITE" id="PS51257">
    <property type="entry name" value="PROKAR_LIPOPROTEIN"/>
    <property type="match status" value="1"/>
</dbReference>
<dbReference type="PANTHER" id="PTHR46173">
    <property type="entry name" value="CCA TRNA NUCLEOTIDYLTRANSFERASE 1, MITOCHONDRIAL"/>
    <property type="match status" value="1"/>
</dbReference>
<dbReference type="Proteomes" id="UP000201613">
    <property type="component" value="Unassembled WGS sequence"/>
</dbReference>
<dbReference type="Gene3D" id="1.10.3090.10">
    <property type="entry name" value="cca-adding enzyme, domain 2"/>
    <property type="match status" value="1"/>
</dbReference>
<dbReference type="Gene3D" id="3.30.460.10">
    <property type="entry name" value="Beta Polymerase, domain 2"/>
    <property type="match status" value="1"/>
</dbReference>
<keyword evidence="4 11" id="KW-0548">Nucleotidyltransferase</keyword>
<evidence type="ECO:0000256" key="6">
    <source>
        <dbReference type="ARBA" id="ARBA00022741"/>
    </source>
</evidence>
<name>A0A238LE09_9RHOB</name>
<dbReference type="RefSeq" id="WP_245820451.1">
    <property type="nucleotide sequence ID" value="NZ_FXZK01000001.1"/>
</dbReference>
<keyword evidence="8" id="KW-0694">RNA-binding</keyword>
<evidence type="ECO:0000256" key="3">
    <source>
        <dbReference type="ARBA" id="ARBA00022694"/>
    </source>
</evidence>
<evidence type="ECO:0000313" key="11">
    <source>
        <dbReference type="EMBL" id="SMY07170.1"/>
    </source>
</evidence>
<dbReference type="GO" id="GO:0004810">
    <property type="term" value="F:CCA tRNA nucleotidyltransferase activity"/>
    <property type="evidence" value="ECO:0007669"/>
    <property type="project" value="UniProtKB-EC"/>
</dbReference>
<evidence type="ECO:0000256" key="8">
    <source>
        <dbReference type="RuleBase" id="RU003953"/>
    </source>
</evidence>
<dbReference type="SUPFAM" id="SSF81301">
    <property type="entry name" value="Nucleotidyltransferase"/>
    <property type="match status" value="1"/>
</dbReference>
<keyword evidence="3" id="KW-0819">tRNA processing</keyword>
<dbReference type="InterPro" id="IPR002646">
    <property type="entry name" value="PolA_pol_head_dom"/>
</dbReference>
<gene>
    <name evidence="11" type="primary">cca</name>
    <name evidence="11" type="ORF">LOM8899_01302</name>
</gene>
<dbReference type="GO" id="GO:0008033">
    <property type="term" value="P:tRNA processing"/>
    <property type="evidence" value="ECO:0007669"/>
    <property type="project" value="UniProtKB-KW"/>
</dbReference>
<keyword evidence="12" id="KW-1185">Reference proteome</keyword>
<evidence type="ECO:0000259" key="9">
    <source>
        <dbReference type="Pfam" id="PF01743"/>
    </source>
</evidence>
<dbReference type="CDD" id="cd05398">
    <property type="entry name" value="NT_ClassII-CCAase"/>
    <property type="match status" value="1"/>
</dbReference>
<evidence type="ECO:0000256" key="2">
    <source>
        <dbReference type="ARBA" id="ARBA00022679"/>
    </source>
</evidence>
<evidence type="ECO:0000256" key="4">
    <source>
        <dbReference type="ARBA" id="ARBA00022695"/>
    </source>
</evidence>
<evidence type="ECO:0000256" key="1">
    <source>
        <dbReference type="ARBA" id="ARBA00001946"/>
    </source>
</evidence>
<dbReference type="GO" id="GO:0046872">
    <property type="term" value="F:metal ion binding"/>
    <property type="evidence" value="ECO:0007669"/>
    <property type="project" value="UniProtKB-KW"/>
</dbReference>
<keyword evidence="5" id="KW-0479">Metal-binding</keyword>
<dbReference type="GO" id="GO:0000049">
    <property type="term" value="F:tRNA binding"/>
    <property type="evidence" value="ECO:0007669"/>
    <property type="project" value="TreeGrafter"/>
</dbReference>
<reference evidence="11 12" key="1">
    <citation type="submission" date="2017-05" db="EMBL/GenBank/DDBJ databases">
        <authorList>
            <person name="Song R."/>
            <person name="Chenine A.L."/>
            <person name="Ruprecht R.M."/>
        </authorList>
    </citation>
    <scope>NUCLEOTIDE SEQUENCE [LARGE SCALE GENOMIC DNA]</scope>
    <source>
        <strain evidence="11 12">CECT 8899</strain>
    </source>
</reference>
<keyword evidence="6" id="KW-0547">Nucleotide-binding</keyword>
<dbReference type="SUPFAM" id="SSF81891">
    <property type="entry name" value="Poly A polymerase C-terminal region-like"/>
    <property type="match status" value="1"/>
</dbReference>
<evidence type="ECO:0000259" key="10">
    <source>
        <dbReference type="Pfam" id="PF12627"/>
    </source>
</evidence>
<dbReference type="InterPro" id="IPR050264">
    <property type="entry name" value="Bact_CCA-adding_enz_type3_sf"/>
</dbReference>
<proteinExistence type="inferred from homology"/>
<organism evidence="11 12">
    <name type="scientific">Flavimaricola marinus</name>
    <dbReference type="NCBI Taxonomy" id="1819565"/>
    <lineage>
        <taxon>Bacteria</taxon>
        <taxon>Pseudomonadati</taxon>
        <taxon>Pseudomonadota</taxon>
        <taxon>Alphaproteobacteria</taxon>
        <taxon>Rhodobacterales</taxon>
        <taxon>Paracoccaceae</taxon>
        <taxon>Flavimaricola</taxon>
    </lineage>
</organism>
<dbReference type="EC" id="2.7.7.72" evidence="11"/>
<keyword evidence="7" id="KW-0460">Magnesium</keyword>
<dbReference type="EMBL" id="FXZK01000001">
    <property type="protein sequence ID" value="SMY07170.1"/>
    <property type="molecule type" value="Genomic_DNA"/>
</dbReference>
<feature type="domain" description="tRNA nucleotidyltransferase/poly(A) polymerase RNA and SrmB- binding" evidence="10">
    <location>
        <begin position="183"/>
        <end position="236"/>
    </location>
</feature>
<evidence type="ECO:0000313" key="12">
    <source>
        <dbReference type="Proteomes" id="UP000201613"/>
    </source>
</evidence>
<dbReference type="AlphaFoldDB" id="A0A238LE09"/>
<feature type="domain" description="Poly A polymerase head" evidence="9">
    <location>
        <begin position="26"/>
        <end position="148"/>
    </location>
</feature>
<accession>A0A238LE09</accession>
<dbReference type="Pfam" id="PF12627">
    <property type="entry name" value="PolyA_pol_RNAbd"/>
    <property type="match status" value="1"/>
</dbReference>
<keyword evidence="2 8" id="KW-0808">Transferase</keyword>
<comment type="cofactor">
    <cofactor evidence="1">
        <name>Mg(2+)</name>
        <dbReference type="ChEBI" id="CHEBI:18420"/>
    </cofactor>
</comment>
<protein>
    <submittedName>
        <fullName evidence="11">CCA-adding enzyme</fullName>
        <ecNumber evidence="11">2.7.7.72</ecNumber>
    </submittedName>
</protein>
<dbReference type="InterPro" id="IPR043519">
    <property type="entry name" value="NT_sf"/>
</dbReference>
<comment type="similarity">
    <text evidence="8">Belongs to the tRNA nucleotidyltransferase/poly(A) polymerase family.</text>
</comment>
<evidence type="ECO:0000256" key="7">
    <source>
        <dbReference type="ARBA" id="ARBA00022842"/>
    </source>
</evidence>
<evidence type="ECO:0000256" key="5">
    <source>
        <dbReference type="ARBA" id="ARBA00022723"/>
    </source>
</evidence>